<dbReference type="PANTHER" id="PTHR43716:SF2">
    <property type="entry name" value="BLL6224 PROTEIN"/>
    <property type="match status" value="1"/>
</dbReference>
<dbReference type="InterPro" id="IPR016169">
    <property type="entry name" value="FAD-bd_PCMH_sub2"/>
</dbReference>
<dbReference type="Pfam" id="PF02913">
    <property type="entry name" value="FAD-oxidase_C"/>
    <property type="match status" value="1"/>
</dbReference>
<dbReference type="Gene3D" id="3.30.465.10">
    <property type="match status" value="1"/>
</dbReference>
<gene>
    <name evidence="6" type="ORF">EDC64_11570</name>
</gene>
<name>A0A4R3LQZ9_9HYPH</name>
<dbReference type="Gene3D" id="3.30.70.2190">
    <property type="match status" value="1"/>
</dbReference>
<dbReference type="Pfam" id="PF01565">
    <property type="entry name" value="FAD_binding_4"/>
    <property type="match status" value="1"/>
</dbReference>
<dbReference type="InterPro" id="IPR016164">
    <property type="entry name" value="FAD-linked_Oxase-like_C"/>
</dbReference>
<dbReference type="PANTHER" id="PTHR43716">
    <property type="entry name" value="D-2-HYDROXYGLUTARATE DEHYDROGENASE, MITOCHONDRIAL"/>
    <property type="match status" value="1"/>
</dbReference>
<dbReference type="SUPFAM" id="SSF55103">
    <property type="entry name" value="FAD-linked oxidases, C-terminal domain"/>
    <property type="match status" value="1"/>
</dbReference>
<dbReference type="Gene3D" id="3.30.43.10">
    <property type="entry name" value="Uridine Diphospho-n-acetylenolpyruvylglucosamine Reductase, domain 2"/>
    <property type="match status" value="1"/>
</dbReference>
<organism evidence="6 7">
    <name type="scientific">Aquabacter spiritensis</name>
    <dbReference type="NCBI Taxonomy" id="933073"/>
    <lineage>
        <taxon>Bacteria</taxon>
        <taxon>Pseudomonadati</taxon>
        <taxon>Pseudomonadota</taxon>
        <taxon>Alphaproteobacteria</taxon>
        <taxon>Hyphomicrobiales</taxon>
        <taxon>Xanthobacteraceae</taxon>
        <taxon>Aquabacter</taxon>
    </lineage>
</organism>
<dbReference type="InterPro" id="IPR004113">
    <property type="entry name" value="FAD-bd_oxidored_4_C"/>
</dbReference>
<dbReference type="Gene3D" id="3.30.70.2740">
    <property type="match status" value="1"/>
</dbReference>
<dbReference type="Proteomes" id="UP000294664">
    <property type="component" value="Unassembled WGS sequence"/>
</dbReference>
<comment type="cofactor">
    <cofactor evidence="1">
        <name>FAD</name>
        <dbReference type="ChEBI" id="CHEBI:57692"/>
    </cofactor>
</comment>
<comment type="caution">
    <text evidence="6">The sequence shown here is derived from an EMBL/GenBank/DDBJ whole genome shotgun (WGS) entry which is preliminary data.</text>
</comment>
<dbReference type="SUPFAM" id="SSF56176">
    <property type="entry name" value="FAD-binding/transporter-associated domain-like"/>
    <property type="match status" value="1"/>
</dbReference>
<dbReference type="GO" id="GO:0003824">
    <property type="term" value="F:catalytic activity"/>
    <property type="evidence" value="ECO:0007669"/>
    <property type="project" value="InterPro"/>
</dbReference>
<proteinExistence type="inferred from homology"/>
<evidence type="ECO:0000256" key="1">
    <source>
        <dbReference type="ARBA" id="ARBA00001974"/>
    </source>
</evidence>
<dbReference type="Gene3D" id="1.10.45.10">
    <property type="entry name" value="Vanillyl-alcohol Oxidase, Chain A, domain 4"/>
    <property type="match status" value="1"/>
</dbReference>
<dbReference type="InterPro" id="IPR036318">
    <property type="entry name" value="FAD-bd_PCMH-like_sf"/>
</dbReference>
<dbReference type="FunFam" id="1.10.45.10:FF:000001">
    <property type="entry name" value="D-lactate dehydrogenase mitochondrial"/>
    <property type="match status" value="1"/>
</dbReference>
<sequence>MSPSVDARRDALRDAFPRPGLIRDGQDERQAAGTDYRRWFSGPVLAVARPNTVAEVQALAAFCTANGIAMVPQGGNTSLCGAAIPAGDRAPALVLSLGGLNAIRSVTPSDWSLVAEAGATLTAVQEAARAHERHFGLDIGARGSAQVGGLIATNAGGVNVLRYGSCRDLVLGLEVVLPDGRLWPGLKALRKDNSGYDLKHLFIGSEGTLGIITAATLRLHPLERESGSALLAMASLEACTAIAEEVLVAGGGRICALELMPRMGIEQACTHVVRCRPPMALEADWYLLVRMAGADPVDEALEVLAARAVQDGWALDAVLTRSKAQEEELWAIRDAFSDVHRHLGLSFRFDLSVPLAHVGELYTRLCAAIMPLAPGFVPFGFGHLGDGNLHFSACQPPGMAAAELAMRRGAIEEAVNAVVWALGGSISAEHGIGQLHRAELVHQKSAVELELMRALKSTLDPAGLLNPGKILV</sequence>
<evidence type="ECO:0000256" key="2">
    <source>
        <dbReference type="ARBA" id="ARBA00008000"/>
    </source>
</evidence>
<dbReference type="GO" id="GO:0022904">
    <property type="term" value="P:respiratory electron transport chain"/>
    <property type="evidence" value="ECO:0007669"/>
    <property type="project" value="TreeGrafter"/>
</dbReference>
<evidence type="ECO:0000313" key="6">
    <source>
        <dbReference type="EMBL" id="TCT02039.1"/>
    </source>
</evidence>
<keyword evidence="7" id="KW-1185">Reference proteome</keyword>
<dbReference type="InterPro" id="IPR051264">
    <property type="entry name" value="FAD-oxidored/transferase_4"/>
</dbReference>
<evidence type="ECO:0000313" key="7">
    <source>
        <dbReference type="Proteomes" id="UP000294664"/>
    </source>
</evidence>
<dbReference type="InterPro" id="IPR006094">
    <property type="entry name" value="Oxid_FAD_bind_N"/>
</dbReference>
<dbReference type="OrthoDB" id="9809290at2"/>
<evidence type="ECO:0000259" key="5">
    <source>
        <dbReference type="PROSITE" id="PS51387"/>
    </source>
</evidence>
<dbReference type="RefSeq" id="WP_132034575.1">
    <property type="nucleotide sequence ID" value="NZ_SMAI01000015.1"/>
</dbReference>
<protein>
    <submittedName>
        <fullName evidence="6">FAD/FMN-containing dehydrogenase</fullName>
    </submittedName>
</protein>
<evidence type="ECO:0000256" key="4">
    <source>
        <dbReference type="ARBA" id="ARBA00022827"/>
    </source>
</evidence>
<comment type="similarity">
    <text evidence="2">Belongs to the FAD-binding oxidoreductase/transferase type 4 family.</text>
</comment>
<reference evidence="6 7" key="1">
    <citation type="submission" date="2019-03" db="EMBL/GenBank/DDBJ databases">
        <title>Genomic Encyclopedia of Type Strains, Phase IV (KMG-IV): sequencing the most valuable type-strain genomes for metagenomic binning, comparative biology and taxonomic classification.</title>
        <authorList>
            <person name="Goeker M."/>
        </authorList>
    </citation>
    <scope>NUCLEOTIDE SEQUENCE [LARGE SCALE GENOMIC DNA]</scope>
    <source>
        <strain evidence="6 7">DSM 9035</strain>
    </source>
</reference>
<dbReference type="PROSITE" id="PS51387">
    <property type="entry name" value="FAD_PCMH"/>
    <property type="match status" value="1"/>
</dbReference>
<dbReference type="InterPro" id="IPR016166">
    <property type="entry name" value="FAD-bd_PCMH"/>
</dbReference>
<accession>A0A4R3LQZ9</accession>
<dbReference type="InterPro" id="IPR016171">
    <property type="entry name" value="Vanillyl_alc_oxidase_C-sub2"/>
</dbReference>
<dbReference type="GO" id="GO:0071949">
    <property type="term" value="F:FAD binding"/>
    <property type="evidence" value="ECO:0007669"/>
    <property type="project" value="InterPro"/>
</dbReference>
<dbReference type="InterPro" id="IPR016167">
    <property type="entry name" value="FAD-bd_PCMH_sub1"/>
</dbReference>
<keyword evidence="3" id="KW-0285">Flavoprotein</keyword>
<feature type="domain" description="FAD-binding PCMH-type" evidence="5">
    <location>
        <begin position="40"/>
        <end position="222"/>
    </location>
</feature>
<evidence type="ECO:0000256" key="3">
    <source>
        <dbReference type="ARBA" id="ARBA00022630"/>
    </source>
</evidence>
<dbReference type="EMBL" id="SMAI01000015">
    <property type="protein sequence ID" value="TCT02039.1"/>
    <property type="molecule type" value="Genomic_DNA"/>
</dbReference>
<keyword evidence="4" id="KW-0274">FAD</keyword>
<dbReference type="AlphaFoldDB" id="A0A4R3LQZ9"/>